<comment type="caution">
    <text evidence="1">The sequence shown here is derived from an EMBL/GenBank/DDBJ whole genome shotgun (WGS) entry which is preliminary data.</text>
</comment>
<dbReference type="RefSeq" id="WP_377963273.1">
    <property type="nucleotide sequence ID" value="NZ_JBHZOL010000044.1"/>
</dbReference>
<evidence type="ECO:0000313" key="1">
    <source>
        <dbReference type="EMBL" id="MFE4105971.1"/>
    </source>
</evidence>
<gene>
    <name evidence="1" type="ORF">ACFVKH_06775</name>
</gene>
<evidence type="ECO:0000313" key="2">
    <source>
        <dbReference type="Proteomes" id="UP001600165"/>
    </source>
</evidence>
<name>A0ABW6ICT1_9CYAN</name>
<sequence length="1006" mass="114076">MTFKLCILRNKSLSAKNAGLTKFALLSITLVFGLFGCSQKVSRCPQANQQTEQEWENFRETYPYHLQTVALSEPLEDGCRILLISEPPPHLNEEYFQSLAGDLGEEAKSLAYPVGYDGWVADVLITLPPLNDLELSEKVLSKLYIDLYGTTYKANISNLPIEPPTENTQTLDLSVSAAELHQWTNNGNYLFKPVLGGDPQELGQILTEGNDGVFISNTPGIVVWVMSKEKDLSEYNVEARQFFLDSDLIIGAITDDDFVAVLGRERVENVLRMPPLRFETALTIAATAEEDLAQSYERNHLFAGRLDESEVEYGDWAPDWAPIYLSSNLVDTELGSLLNITDQILKSWSLNGEVEYVNFYDYPYKPSDLPPFDKSLNEVFEEQGSILFNWNTEGVGYTTRIEDYSYLTLYRTGALSVIYGTEISLEDYEEIAYDYFSSLNNPDLARVVQYTALYQIFKEFGISSSSQFETRSMESGNDFFVQETARLIDAIISWPLDKTINQFEKGHQALINELYEAAQNGEISYLEVSEISDYYESNFQYALNNLYLLTDQLKEGDSKWPEIALSELSYLLASPRDYNYSRIEEPEFAEWLDSTSYLISSPEIQIYFGDLLDSNLIMQGYVEVLAEDASRSWVRTPSIVLSKHSEFSYATGGHNLDSKVTRLQQSLDVPPGKIRRTDDGSILYNPRDVNKIHSISRELRYQEDLVDLSQISQSRTLSPEIRSPEKALLTENHLSLENRGFNEAHQTTSSAPPFGYRPRNFPLTPDEAKRIQTADTLDVSSFIVERSPNGYVVLRSNSDKVLEAYTLSGLHEALGKSIDSIPTNDKPIQLFLVDFTPDEARALTLTADIKDLETQKVLLKKDDQPFEQSIALLKRNQYDWGNATVRKVETEPLVDSFYDYKQTIEVEVPSSVITQKSLIVRIKIFIKGILPDDLVGLIQSIIKQFSQTPPSTKKDLNSMINNIQKQIKKEHPDIDLEFYYDEQAGDLIISGPSQFNFHAKLSIQNN</sequence>
<dbReference type="Proteomes" id="UP001600165">
    <property type="component" value="Unassembled WGS sequence"/>
</dbReference>
<organism evidence="1 2">
    <name type="scientific">Almyronema epifaneia S1</name>
    <dbReference type="NCBI Taxonomy" id="2991925"/>
    <lineage>
        <taxon>Bacteria</taxon>
        <taxon>Bacillati</taxon>
        <taxon>Cyanobacteriota</taxon>
        <taxon>Cyanophyceae</taxon>
        <taxon>Nodosilineales</taxon>
        <taxon>Nodosilineaceae</taxon>
        <taxon>Almyronema</taxon>
        <taxon>Almyronema epifaneia</taxon>
    </lineage>
</organism>
<evidence type="ECO:0008006" key="3">
    <source>
        <dbReference type="Google" id="ProtNLM"/>
    </source>
</evidence>
<keyword evidence="2" id="KW-1185">Reference proteome</keyword>
<proteinExistence type="predicted"/>
<protein>
    <recommendedName>
        <fullName evidence="3">DUF3160 domain-containing protein</fullName>
    </recommendedName>
</protein>
<reference evidence="1 2" key="1">
    <citation type="submission" date="2024-10" db="EMBL/GenBank/DDBJ databases">
        <authorList>
            <person name="Ratan Roy A."/>
            <person name="Morales Sandoval P.H."/>
            <person name="De Los Santos Villalobos S."/>
            <person name="Chakraborty S."/>
            <person name="Mukherjee J."/>
        </authorList>
    </citation>
    <scope>NUCLEOTIDE SEQUENCE [LARGE SCALE GENOMIC DNA]</scope>
    <source>
        <strain evidence="1 2">S1</strain>
    </source>
</reference>
<accession>A0ABW6ICT1</accession>
<dbReference type="EMBL" id="JBHZOL010000044">
    <property type="protein sequence ID" value="MFE4105971.1"/>
    <property type="molecule type" value="Genomic_DNA"/>
</dbReference>